<reference evidence="3" key="2">
    <citation type="journal article" date="2008" name="Nucleic Acids Res.">
        <title>The rice annotation project database (RAP-DB): 2008 update.</title>
        <authorList>
            <consortium name="The rice annotation project (RAP)"/>
        </authorList>
    </citation>
    <scope>GENOME REANNOTATION</scope>
    <source>
        <strain evidence="3">cv. Nipponbare</strain>
    </source>
</reference>
<accession>Q5Z7W5</accession>
<feature type="compositionally biased region" description="Basic residues" evidence="1">
    <location>
        <begin position="189"/>
        <end position="219"/>
    </location>
</feature>
<protein>
    <submittedName>
        <fullName evidence="2">Calcineurin B-like</fullName>
    </submittedName>
</protein>
<sequence length="246" mass="27556">MTSATTSPPAAARRLGRLGRCTLAGERRLYGTNGGHQDVDHGAANSPMTKTSAEDQRTAAATRKKRRRRSGRRRRRCSGGLRRRRRSGRGRRRLGDHDGDLPKRRRRPERRRCTAGATATTAARSVTALGRFRRREAKVRVATGRGELGGPFKGASERRRRPTATGGEKERSDWREKSRSESNSNPRISKPKKTMIPKEKRKRRLRRSFPLKRFGRRRKGAAELESGGGAARLGFRAAAAARGRRT</sequence>
<feature type="compositionally biased region" description="Low complexity" evidence="1">
    <location>
        <begin position="114"/>
        <end position="128"/>
    </location>
</feature>
<dbReference type="Proteomes" id="UP000000763">
    <property type="component" value="Chromosome 6"/>
</dbReference>
<feature type="compositionally biased region" description="Low complexity" evidence="1">
    <location>
        <begin position="232"/>
        <end position="246"/>
    </location>
</feature>
<feature type="compositionally biased region" description="Basic and acidic residues" evidence="1">
    <location>
        <begin position="93"/>
        <end position="102"/>
    </location>
</feature>
<dbReference type="EMBL" id="AP004630">
    <property type="protein sequence ID" value="BAD54076.1"/>
    <property type="molecule type" value="Genomic_DNA"/>
</dbReference>
<evidence type="ECO:0000313" key="2">
    <source>
        <dbReference type="EMBL" id="BAD54076.1"/>
    </source>
</evidence>
<feature type="compositionally biased region" description="Basic residues" evidence="1">
    <location>
        <begin position="62"/>
        <end position="92"/>
    </location>
</feature>
<evidence type="ECO:0000313" key="3">
    <source>
        <dbReference type="Proteomes" id="UP000000763"/>
    </source>
</evidence>
<feature type="compositionally biased region" description="Basic and acidic residues" evidence="1">
    <location>
        <begin position="167"/>
        <end position="180"/>
    </location>
</feature>
<evidence type="ECO:0000256" key="1">
    <source>
        <dbReference type="SAM" id="MobiDB-lite"/>
    </source>
</evidence>
<feature type="region of interest" description="Disordered" evidence="1">
    <location>
        <begin position="1"/>
        <end position="20"/>
    </location>
</feature>
<feature type="region of interest" description="Disordered" evidence="1">
    <location>
        <begin position="28"/>
        <end position="246"/>
    </location>
</feature>
<reference evidence="3" key="1">
    <citation type="journal article" date="2005" name="Nature">
        <title>The map-based sequence of the rice genome.</title>
        <authorList>
            <consortium name="International rice genome sequencing project (IRGSP)"/>
            <person name="Matsumoto T."/>
            <person name="Wu J."/>
            <person name="Kanamori H."/>
            <person name="Katayose Y."/>
            <person name="Fujisawa M."/>
            <person name="Namiki N."/>
            <person name="Mizuno H."/>
            <person name="Yamamoto K."/>
            <person name="Antonio B.A."/>
            <person name="Baba T."/>
            <person name="Sakata K."/>
            <person name="Nagamura Y."/>
            <person name="Aoki H."/>
            <person name="Arikawa K."/>
            <person name="Arita K."/>
            <person name="Bito T."/>
            <person name="Chiden Y."/>
            <person name="Fujitsuka N."/>
            <person name="Fukunaka R."/>
            <person name="Hamada M."/>
            <person name="Harada C."/>
            <person name="Hayashi A."/>
            <person name="Hijishita S."/>
            <person name="Honda M."/>
            <person name="Hosokawa S."/>
            <person name="Ichikawa Y."/>
            <person name="Idonuma A."/>
            <person name="Iijima M."/>
            <person name="Ikeda M."/>
            <person name="Ikeno M."/>
            <person name="Ito K."/>
            <person name="Ito S."/>
            <person name="Ito T."/>
            <person name="Ito Y."/>
            <person name="Ito Y."/>
            <person name="Iwabuchi A."/>
            <person name="Kamiya K."/>
            <person name="Karasawa W."/>
            <person name="Kurita K."/>
            <person name="Katagiri S."/>
            <person name="Kikuta A."/>
            <person name="Kobayashi H."/>
            <person name="Kobayashi N."/>
            <person name="Machita K."/>
            <person name="Maehara T."/>
            <person name="Masukawa M."/>
            <person name="Mizubayashi T."/>
            <person name="Mukai Y."/>
            <person name="Nagasaki H."/>
            <person name="Nagata Y."/>
            <person name="Naito S."/>
            <person name="Nakashima M."/>
            <person name="Nakama Y."/>
            <person name="Nakamichi Y."/>
            <person name="Nakamura M."/>
            <person name="Meguro A."/>
            <person name="Negishi M."/>
            <person name="Ohta I."/>
            <person name="Ohta T."/>
            <person name="Okamoto M."/>
            <person name="Ono N."/>
            <person name="Saji S."/>
            <person name="Sakaguchi M."/>
            <person name="Sakai K."/>
            <person name="Shibata M."/>
            <person name="Shimokawa T."/>
            <person name="Song J."/>
            <person name="Takazaki Y."/>
            <person name="Terasawa K."/>
            <person name="Tsugane M."/>
            <person name="Tsuji K."/>
            <person name="Ueda S."/>
            <person name="Waki K."/>
            <person name="Yamagata H."/>
            <person name="Yamamoto M."/>
            <person name="Yamamoto S."/>
            <person name="Yamane H."/>
            <person name="Yoshiki S."/>
            <person name="Yoshihara R."/>
            <person name="Yukawa K."/>
            <person name="Zhong H."/>
            <person name="Yano M."/>
            <person name="Yuan Q."/>
            <person name="Ouyang S."/>
            <person name="Liu J."/>
            <person name="Jones K.M."/>
            <person name="Gansberger K."/>
            <person name="Moffat K."/>
            <person name="Hill J."/>
            <person name="Bera J."/>
            <person name="Fadrosh D."/>
            <person name="Jin S."/>
            <person name="Johri S."/>
            <person name="Kim M."/>
            <person name="Overton L."/>
            <person name="Reardon M."/>
            <person name="Tsitrin T."/>
            <person name="Vuong H."/>
            <person name="Weaver B."/>
            <person name="Ciecko A."/>
            <person name="Tallon L."/>
            <person name="Jackson J."/>
            <person name="Pai G."/>
            <person name="Aken S.V."/>
            <person name="Utterback T."/>
            <person name="Reidmuller S."/>
            <person name="Feldblyum T."/>
            <person name="Hsiao J."/>
            <person name="Zismann V."/>
            <person name="Iobst S."/>
            <person name="de Vazeille A.R."/>
            <person name="Buell C.R."/>
            <person name="Ying K."/>
            <person name="Li Y."/>
            <person name="Lu T."/>
            <person name="Huang Y."/>
            <person name="Zhao Q."/>
            <person name="Feng Q."/>
            <person name="Zhang L."/>
            <person name="Zhu J."/>
            <person name="Weng Q."/>
            <person name="Mu J."/>
            <person name="Lu Y."/>
            <person name="Fan D."/>
            <person name="Liu Y."/>
            <person name="Guan J."/>
            <person name="Zhang Y."/>
            <person name="Yu S."/>
            <person name="Liu X."/>
            <person name="Zhang Y."/>
            <person name="Hong G."/>
            <person name="Han B."/>
            <person name="Choisne N."/>
            <person name="Demange N."/>
            <person name="Orjeda G."/>
            <person name="Samain S."/>
            <person name="Cattolico L."/>
            <person name="Pelletier E."/>
            <person name="Couloux A."/>
            <person name="Segurens B."/>
            <person name="Wincker P."/>
            <person name="D'Hont A."/>
            <person name="Scarpelli C."/>
            <person name="Weissenbach J."/>
            <person name="Salanoubat M."/>
            <person name="Quetier F."/>
            <person name="Yu Y."/>
            <person name="Kim H.R."/>
            <person name="Rambo T."/>
            <person name="Currie J."/>
            <person name="Collura K."/>
            <person name="Luo M."/>
            <person name="Yang T."/>
            <person name="Ammiraju J.S.S."/>
            <person name="Engler F."/>
            <person name="Soderlund C."/>
            <person name="Wing R.A."/>
            <person name="Palmer L.E."/>
            <person name="de la Bastide M."/>
            <person name="Spiegel L."/>
            <person name="Nascimento L."/>
            <person name="Zutavern T."/>
            <person name="O'Shaughnessy A."/>
            <person name="Dike S."/>
            <person name="Dedhia N."/>
            <person name="Preston R."/>
            <person name="Balija V."/>
            <person name="McCombie W.R."/>
            <person name="Chow T."/>
            <person name="Chen H."/>
            <person name="Chung M."/>
            <person name="Chen C."/>
            <person name="Shaw J."/>
            <person name="Wu H."/>
            <person name="Hsiao K."/>
            <person name="Chao Y."/>
            <person name="Chu M."/>
            <person name="Cheng C."/>
            <person name="Hour A."/>
            <person name="Lee P."/>
            <person name="Lin S."/>
            <person name="Lin Y."/>
            <person name="Liou J."/>
            <person name="Liu S."/>
            <person name="Hsing Y."/>
            <person name="Raghuvanshi S."/>
            <person name="Mohanty A."/>
            <person name="Bharti A.K."/>
            <person name="Gaur A."/>
            <person name="Gupta V."/>
            <person name="Kumar D."/>
            <person name="Ravi V."/>
            <person name="Vij S."/>
            <person name="Kapur A."/>
            <person name="Khurana P."/>
            <person name="Khurana P."/>
            <person name="Khurana J.P."/>
            <person name="Tyagi A.K."/>
            <person name="Gaikwad K."/>
            <person name="Singh A."/>
            <person name="Dalal V."/>
            <person name="Srivastava S."/>
            <person name="Dixit A."/>
            <person name="Pal A.K."/>
            <person name="Ghazi I.A."/>
            <person name="Yadav M."/>
            <person name="Pandit A."/>
            <person name="Bhargava A."/>
            <person name="Sureshbabu K."/>
            <person name="Batra K."/>
            <person name="Sharma T.R."/>
            <person name="Mohapatra T."/>
            <person name="Singh N.K."/>
            <person name="Messing J."/>
            <person name="Nelson A.B."/>
            <person name="Fuks G."/>
            <person name="Kavchok S."/>
            <person name="Keizer G."/>
            <person name="Linton E."/>
            <person name="Llaca V."/>
            <person name="Song R."/>
            <person name="Tanyolac B."/>
            <person name="Young S."/>
            <person name="Ho-Il K."/>
            <person name="Hahn J.H."/>
            <person name="Sangsakoo G."/>
            <person name="Vanavichit A."/>
            <person name="de Mattos Luiz.A.T."/>
            <person name="Zimmer P.D."/>
            <person name="Malone G."/>
            <person name="Dellagostin O."/>
            <person name="de Oliveira A.C."/>
            <person name="Bevan M."/>
            <person name="Bancroft I."/>
            <person name="Minx P."/>
            <person name="Cordum H."/>
            <person name="Wilson R."/>
            <person name="Cheng Z."/>
            <person name="Jin W."/>
            <person name="Jiang J."/>
            <person name="Leong S.A."/>
            <person name="Iwama H."/>
            <person name="Gojobori T."/>
            <person name="Itoh T."/>
            <person name="Niimura Y."/>
            <person name="Fujii Y."/>
            <person name="Habara T."/>
            <person name="Sakai H."/>
            <person name="Sato Y."/>
            <person name="Wilson G."/>
            <person name="Kumar K."/>
            <person name="McCouch S."/>
            <person name="Juretic N."/>
            <person name="Hoen D."/>
            <person name="Wright S."/>
            <person name="Bruskiewich R."/>
            <person name="Bureau T."/>
            <person name="Miyao A."/>
            <person name="Hirochika H."/>
            <person name="Nishikawa T."/>
            <person name="Kadowaki K."/>
            <person name="Sugiura M."/>
            <person name="Burr B."/>
            <person name="Sasaki T."/>
        </authorList>
    </citation>
    <scope>NUCLEOTIDE SEQUENCE [LARGE SCALE GENOMIC DNA]</scope>
    <source>
        <strain evidence="3">cv. Nipponbare</strain>
    </source>
</reference>
<organism evidence="2 3">
    <name type="scientific">Oryza sativa subsp. japonica</name>
    <name type="common">Rice</name>
    <dbReference type="NCBI Taxonomy" id="39947"/>
    <lineage>
        <taxon>Eukaryota</taxon>
        <taxon>Viridiplantae</taxon>
        <taxon>Streptophyta</taxon>
        <taxon>Embryophyta</taxon>
        <taxon>Tracheophyta</taxon>
        <taxon>Spermatophyta</taxon>
        <taxon>Magnoliopsida</taxon>
        <taxon>Liliopsida</taxon>
        <taxon>Poales</taxon>
        <taxon>Poaceae</taxon>
        <taxon>BOP clade</taxon>
        <taxon>Oryzoideae</taxon>
        <taxon>Oryzeae</taxon>
        <taxon>Oryzinae</taxon>
        <taxon>Oryza</taxon>
        <taxon>Oryza sativa</taxon>
    </lineage>
</organism>
<proteinExistence type="predicted"/>
<gene>
    <name evidence="2" type="primary">P0031A09.10</name>
</gene>
<name>Q5Z7W5_ORYSJ</name>
<dbReference type="AlphaFoldDB" id="Q5Z7W5"/>